<name>A0A3Q2QRT7_FUNHE</name>
<dbReference type="InterPro" id="IPR036322">
    <property type="entry name" value="WD40_repeat_dom_sf"/>
</dbReference>
<dbReference type="SUPFAM" id="SSF50978">
    <property type="entry name" value="WD40 repeat-like"/>
    <property type="match status" value="1"/>
</dbReference>
<dbReference type="InterPro" id="IPR019775">
    <property type="entry name" value="WD40_repeat_CS"/>
</dbReference>
<evidence type="ECO:0000313" key="9">
    <source>
        <dbReference type="Ensembl" id="ENSFHEP00000030294.1"/>
    </source>
</evidence>
<feature type="coiled-coil region" evidence="6">
    <location>
        <begin position="418"/>
        <end position="445"/>
    </location>
</feature>
<proteinExistence type="inferred from homology"/>
<dbReference type="FunFam" id="2.130.10.10:FF:000003">
    <property type="entry name" value="Coronin"/>
    <property type="match status" value="1"/>
</dbReference>
<protein>
    <recommendedName>
        <fullName evidence="5">Coronin</fullName>
    </recommendedName>
</protein>
<dbReference type="GO" id="GO:0001755">
    <property type="term" value="P:neural crest cell migration"/>
    <property type="evidence" value="ECO:0007669"/>
    <property type="project" value="TreeGrafter"/>
</dbReference>
<feature type="repeat" description="WD" evidence="4">
    <location>
        <begin position="126"/>
        <end position="168"/>
    </location>
</feature>
<accession>A0A3Q2QRT7</accession>
<organism evidence="9 10">
    <name type="scientific">Fundulus heteroclitus</name>
    <name type="common">Killifish</name>
    <name type="synonym">Mummichog</name>
    <dbReference type="NCBI Taxonomy" id="8078"/>
    <lineage>
        <taxon>Eukaryota</taxon>
        <taxon>Metazoa</taxon>
        <taxon>Chordata</taxon>
        <taxon>Craniata</taxon>
        <taxon>Vertebrata</taxon>
        <taxon>Euteleostomi</taxon>
        <taxon>Actinopterygii</taxon>
        <taxon>Neopterygii</taxon>
        <taxon>Teleostei</taxon>
        <taxon>Neoteleostei</taxon>
        <taxon>Acanthomorphata</taxon>
        <taxon>Ovalentaria</taxon>
        <taxon>Atherinomorphae</taxon>
        <taxon>Cyprinodontiformes</taxon>
        <taxon>Fundulidae</taxon>
        <taxon>Fundulus</taxon>
    </lineage>
</organism>
<dbReference type="GO" id="GO:0051015">
    <property type="term" value="F:actin filament binding"/>
    <property type="evidence" value="ECO:0007669"/>
    <property type="project" value="TreeGrafter"/>
</dbReference>
<reference evidence="9" key="2">
    <citation type="submission" date="2025-09" db="UniProtKB">
        <authorList>
            <consortium name="Ensembl"/>
        </authorList>
    </citation>
    <scope>IDENTIFICATION</scope>
</reference>
<evidence type="ECO:0000256" key="3">
    <source>
        <dbReference type="ARBA" id="ARBA00023054"/>
    </source>
</evidence>
<dbReference type="InterPro" id="IPR015943">
    <property type="entry name" value="WD40/YVTN_repeat-like_dom_sf"/>
</dbReference>
<dbReference type="AlphaFoldDB" id="A0A3Q2QRT7"/>
<evidence type="ECO:0000259" key="8">
    <source>
        <dbReference type="SMART" id="SM01166"/>
    </source>
</evidence>
<feature type="repeat" description="WD" evidence="4">
    <location>
        <begin position="170"/>
        <end position="211"/>
    </location>
</feature>
<dbReference type="InterPro" id="IPR001680">
    <property type="entry name" value="WD40_rpt"/>
</dbReference>
<feature type="compositionally biased region" description="Polar residues" evidence="7">
    <location>
        <begin position="395"/>
        <end position="412"/>
    </location>
</feature>
<evidence type="ECO:0000313" key="10">
    <source>
        <dbReference type="Proteomes" id="UP000265000"/>
    </source>
</evidence>
<evidence type="ECO:0000256" key="7">
    <source>
        <dbReference type="SAM" id="MobiDB-lite"/>
    </source>
</evidence>
<dbReference type="Gene3D" id="2.130.10.10">
    <property type="entry name" value="YVTN repeat-like/Quinoprotein amine dehydrogenase"/>
    <property type="match status" value="1"/>
</dbReference>
<evidence type="ECO:0000256" key="5">
    <source>
        <dbReference type="RuleBase" id="RU280818"/>
    </source>
</evidence>
<keyword evidence="2 5" id="KW-0677">Repeat</keyword>
<evidence type="ECO:0000256" key="6">
    <source>
        <dbReference type="SAM" id="Coils"/>
    </source>
</evidence>
<sequence>MRRVVRQSKFRHVFGQAVKNDQCYDDIRVSRVTWDSSFCAVNPKFVAIIIEASGGGAFLVLPLHKSGRIDKSYPTVCGHTGPVLDIDWCPHNDQVIASGSEDCTVMVWQIPENGLVSPLSEPVVVLEGHSKRVGIITWHPTARNVLLSAGCDNQINIWNVGTGEVLISLEDMHPDVIYNVSWNRNGSLICTSCKDKSIRVIDPRKETIIAEKEKAHDGARPMRAIFLSDGNILTTGFSRMSERQLALWNVQNMEEPMTVSEMDTSNGVLLPFYDPDTNVVYLCGKGDSSIRYFEITDEAPYVHFLNTFVTKEPQRGMGYMPKRGLDVNKVRNSLIELYFLPYTAGPDHALEAEEWFEGKNGDPILISLKNGYVPGKNREFKVVKKNILDSKTNKNAENSSPANKSASSTPSIKSEAKMEEILKEIKSLKDLISSQEKRIIKLEEQMSKVAI</sequence>
<dbReference type="SMART" id="SM01166">
    <property type="entry name" value="DUF1899"/>
    <property type="match status" value="1"/>
</dbReference>
<dbReference type="PANTHER" id="PTHR10856">
    <property type="entry name" value="CORONIN"/>
    <property type="match status" value="1"/>
</dbReference>
<dbReference type="SMART" id="SM01167">
    <property type="entry name" value="DUF1900"/>
    <property type="match status" value="1"/>
</dbReference>
<dbReference type="Pfam" id="PF08953">
    <property type="entry name" value="DUF1899"/>
    <property type="match status" value="1"/>
</dbReference>
<evidence type="ECO:0000256" key="4">
    <source>
        <dbReference type="PROSITE-ProRule" id="PRU00221"/>
    </source>
</evidence>
<keyword evidence="10" id="KW-1185">Reference proteome</keyword>
<dbReference type="Pfam" id="PF16300">
    <property type="entry name" value="WD40_4"/>
    <property type="match status" value="1"/>
</dbReference>
<comment type="similarity">
    <text evidence="5">Belongs to the WD repeat coronin family.</text>
</comment>
<keyword evidence="3 6" id="KW-0175">Coiled coil</keyword>
<dbReference type="PROSITE" id="PS50082">
    <property type="entry name" value="WD_REPEATS_2"/>
    <property type="match status" value="3"/>
</dbReference>
<dbReference type="Proteomes" id="UP000265000">
    <property type="component" value="Unplaced"/>
</dbReference>
<evidence type="ECO:0000256" key="2">
    <source>
        <dbReference type="ARBA" id="ARBA00022737"/>
    </source>
</evidence>
<dbReference type="GO" id="GO:0007015">
    <property type="term" value="P:actin filament organization"/>
    <property type="evidence" value="ECO:0007669"/>
    <property type="project" value="TreeGrafter"/>
</dbReference>
<feature type="region of interest" description="Disordered" evidence="7">
    <location>
        <begin position="391"/>
        <end position="413"/>
    </location>
</feature>
<evidence type="ECO:0000256" key="1">
    <source>
        <dbReference type="ARBA" id="ARBA00022574"/>
    </source>
</evidence>
<dbReference type="SMART" id="SM00320">
    <property type="entry name" value="WD40"/>
    <property type="match status" value="3"/>
</dbReference>
<reference evidence="9" key="1">
    <citation type="submission" date="2025-08" db="UniProtKB">
        <authorList>
            <consortium name="Ensembl"/>
        </authorList>
    </citation>
    <scope>IDENTIFICATION</scope>
</reference>
<dbReference type="PANTHER" id="PTHR10856:SF10">
    <property type="entry name" value="CORONIN-1C"/>
    <property type="match status" value="1"/>
</dbReference>
<dbReference type="Ensembl" id="ENSFHET00000021663.1">
    <property type="protein sequence ID" value="ENSFHEP00000030294.1"/>
    <property type="gene ID" value="ENSFHEG00000015572.1"/>
</dbReference>
<dbReference type="Pfam" id="PF00400">
    <property type="entry name" value="WD40"/>
    <property type="match status" value="3"/>
</dbReference>
<dbReference type="InterPro" id="IPR015048">
    <property type="entry name" value="DUF1899"/>
</dbReference>
<feature type="repeat" description="WD" evidence="4">
    <location>
        <begin position="76"/>
        <end position="118"/>
    </location>
</feature>
<dbReference type="PROSITE" id="PS00678">
    <property type="entry name" value="WD_REPEATS_1"/>
    <property type="match status" value="1"/>
</dbReference>
<dbReference type="PROSITE" id="PS50294">
    <property type="entry name" value="WD_REPEATS_REGION"/>
    <property type="match status" value="2"/>
</dbReference>
<dbReference type="InterPro" id="IPR015505">
    <property type="entry name" value="Coronin"/>
</dbReference>
<feature type="domain" description="DUF1899" evidence="8">
    <location>
        <begin position="3"/>
        <end position="67"/>
    </location>
</feature>
<keyword evidence="1 4" id="KW-0853">WD repeat</keyword>
<dbReference type="GeneTree" id="ENSGT00940000156488"/>